<dbReference type="AlphaFoldDB" id="A0A6J5GE10"/>
<name>A0A6J5GE10_9BURK</name>
<reference evidence="3 4" key="1">
    <citation type="submission" date="2020-04" db="EMBL/GenBank/DDBJ databases">
        <authorList>
            <person name="De Canck E."/>
        </authorList>
    </citation>
    <scope>NUCLEOTIDE SEQUENCE [LARGE SCALE GENOMIC DNA]</scope>
    <source>
        <strain evidence="3 4">LMG 27177</strain>
    </source>
</reference>
<feature type="signal peptide" evidence="2">
    <location>
        <begin position="1"/>
        <end position="21"/>
    </location>
</feature>
<accession>A0A6J5GE10</accession>
<gene>
    <name evidence="3" type="ORF">LMG27177_04497</name>
</gene>
<dbReference type="EMBL" id="CADIKI010000013">
    <property type="protein sequence ID" value="CAB3798585.1"/>
    <property type="molecule type" value="Genomic_DNA"/>
</dbReference>
<protein>
    <recommendedName>
        <fullName evidence="5">DUF4148 domain-containing protein</fullName>
    </recommendedName>
</protein>
<dbReference type="Proteomes" id="UP000494252">
    <property type="component" value="Unassembled WGS sequence"/>
</dbReference>
<dbReference type="Pfam" id="PF13663">
    <property type="entry name" value="DUF4148"/>
    <property type="match status" value="1"/>
</dbReference>
<dbReference type="InterPro" id="IPR025421">
    <property type="entry name" value="DUF4148"/>
</dbReference>
<evidence type="ECO:0000256" key="1">
    <source>
        <dbReference type="SAM" id="MobiDB-lite"/>
    </source>
</evidence>
<keyword evidence="4" id="KW-1185">Reference proteome</keyword>
<organism evidence="3 4">
    <name type="scientific">Paraburkholderia fynbosensis</name>
    <dbReference type="NCBI Taxonomy" id="1200993"/>
    <lineage>
        <taxon>Bacteria</taxon>
        <taxon>Pseudomonadati</taxon>
        <taxon>Pseudomonadota</taxon>
        <taxon>Betaproteobacteria</taxon>
        <taxon>Burkholderiales</taxon>
        <taxon>Burkholderiaceae</taxon>
        <taxon>Paraburkholderia</taxon>
    </lineage>
</organism>
<proteinExistence type="predicted"/>
<evidence type="ECO:0000313" key="3">
    <source>
        <dbReference type="EMBL" id="CAB3798585.1"/>
    </source>
</evidence>
<keyword evidence="2" id="KW-0732">Signal</keyword>
<sequence>MKLVQSLIVAALVAVPVASFAQSQQQPLTRAEVRAELVQLQKAGYNPSSDNTQYPQNIEAALARVQADSGSAAAAYGGVAQTSAASGSRAPKSHAPMSHATATGSEVIGLGPIYAHS</sequence>
<evidence type="ECO:0008006" key="5">
    <source>
        <dbReference type="Google" id="ProtNLM"/>
    </source>
</evidence>
<evidence type="ECO:0000313" key="4">
    <source>
        <dbReference type="Proteomes" id="UP000494252"/>
    </source>
</evidence>
<dbReference type="RefSeq" id="WP_175163029.1">
    <property type="nucleotide sequence ID" value="NZ_CADIKI010000013.1"/>
</dbReference>
<evidence type="ECO:0000256" key="2">
    <source>
        <dbReference type="SAM" id="SignalP"/>
    </source>
</evidence>
<feature type="region of interest" description="Disordered" evidence="1">
    <location>
        <begin position="83"/>
        <end position="103"/>
    </location>
</feature>
<feature type="chain" id="PRO_5026955410" description="DUF4148 domain-containing protein" evidence="2">
    <location>
        <begin position="22"/>
        <end position="117"/>
    </location>
</feature>